<accession>A0A8S2RM65</accession>
<comment type="caution">
    <text evidence="2">The sequence shown here is derived from an EMBL/GenBank/DDBJ whole genome shotgun (WGS) entry which is preliminary data.</text>
</comment>
<dbReference type="Proteomes" id="UP000676336">
    <property type="component" value="Unassembled WGS sequence"/>
</dbReference>
<feature type="region of interest" description="Disordered" evidence="1">
    <location>
        <begin position="1"/>
        <end position="63"/>
    </location>
</feature>
<evidence type="ECO:0000313" key="2">
    <source>
        <dbReference type="EMBL" id="CAF4169106.1"/>
    </source>
</evidence>
<dbReference type="AlphaFoldDB" id="A0A8S2RM65"/>
<sequence>DVTVLDDGDNSSSFKSMFDRPSDDNSTSTSSNFGSTLRNRPSRSRSNSFSFGGDESSKLNSEE</sequence>
<feature type="non-terminal residue" evidence="2">
    <location>
        <position position="1"/>
    </location>
</feature>
<reference evidence="2" key="1">
    <citation type="submission" date="2021-02" db="EMBL/GenBank/DDBJ databases">
        <authorList>
            <person name="Nowell W R."/>
        </authorList>
    </citation>
    <scope>NUCLEOTIDE SEQUENCE</scope>
</reference>
<protein>
    <submittedName>
        <fullName evidence="2">Uncharacterized protein</fullName>
    </submittedName>
</protein>
<feature type="non-terminal residue" evidence="2">
    <location>
        <position position="63"/>
    </location>
</feature>
<organism evidence="2 3">
    <name type="scientific">Rotaria magnacalcarata</name>
    <dbReference type="NCBI Taxonomy" id="392030"/>
    <lineage>
        <taxon>Eukaryota</taxon>
        <taxon>Metazoa</taxon>
        <taxon>Spiralia</taxon>
        <taxon>Gnathifera</taxon>
        <taxon>Rotifera</taxon>
        <taxon>Eurotatoria</taxon>
        <taxon>Bdelloidea</taxon>
        <taxon>Philodinida</taxon>
        <taxon>Philodinidae</taxon>
        <taxon>Rotaria</taxon>
    </lineage>
</organism>
<name>A0A8S2RM65_9BILA</name>
<proteinExistence type="predicted"/>
<dbReference type="EMBL" id="CAJOBI010013079">
    <property type="protein sequence ID" value="CAF4169106.1"/>
    <property type="molecule type" value="Genomic_DNA"/>
</dbReference>
<evidence type="ECO:0000256" key="1">
    <source>
        <dbReference type="SAM" id="MobiDB-lite"/>
    </source>
</evidence>
<evidence type="ECO:0000313" key="3">
    <source>
        <dbReference type="Proteomes" id="UP000676336"/>
    </source>
</evidence>
<gene>
    <name evidence="2" type="ORF">SMN809_LOCUS20521</name>
</gene>